<evidence type="ECO:0000256" key="3">
    <source>
        <dbReference type="ARBA" id="ARBA00022692"/>
    </source>
</evidence>
<dbReference type="OrthoDB" id="9887590at2"/>
<gene>
    <name evidence="8" type="ORF">AKL21_01385</name>
    <name evidence="7" type="ORF">RU96_GL000971</name>
</gene>
<accession>A0A1L8R8Z6</accession>
<sequence>MSLVEAGMITLVSMVFVFFILAALWGALLLFKKIFKEMKDD</sequence>
<evidence type="ECO:0000256" key="5">
    <source>
        <dbReference type="ARBA" id="ARBA00023136"/>
    </source>
</evidence>
<keyword evidence="2" id="KW-1003">Cell membrane</keyword>
<evidence type="ECO:0000313" key="9">
    <source>
        <dbReference type="Proteomes" id="UP000182835"/>
    </source>
</evidence>
<feature type="transmembrane region" description="Helical" evidence="6">
    <location>
        <begin position="6"/>
        <end position="31"/>
    </location>
</feature>
<dbReference type="Proteomes" id="UP000182835">
    <property type="component" value="Unassembled WGS sequence"/>
</dbReference>
<dbReference type="RefSeq" id="WP_071863803.1">
    <property type="nucleotide sequence ID" value="NZ_JBHLVQ010000010.1"/>
</dbReference>
<keyword evidence="4 6" id="KW-1133">Transmembrane helix</keyword>
<protein>
    <submittedName>
        <fullName evidence="8">TetR family transcriptional regulator</fullName>
    </submittedName>
</protein>
<evidence type="ECO:0000256" key="6">
    <source>
        <dbReference type="SAM" id="Phobius"/>
    </source>
</evidence>
<keyword evidence="10" id="KW-1185">Reference proteome</keyword>
<keyword evidence="3 6" id="KW-0812">Transmembrane</keyword>
<reference evidence="7 9" key="1">
    <citation type="submission" date="2014-12" db="EMBL/GenBank/DDBJ databases">
        <title>Draft genome sequences of 29 type strains of Enterococci.</title>
        <authorList>
            <person name="Zhong Z."/>
            <person name="Sun Z."/>
            <person name="Liu W."/>
            <person name="Zhang W."/>
            <person name="Zhang H."/>
        </authorList>
    </citation>
    <scope>NUCLEOTIDE SEQUENCE [LARGE SCALE GENOMIC DNA]</scope>
    <source>
        <strain evidence="7 9">DSM 21207</strain>
    </source>
</reference>
<name>A0A1L8R8Z6_9ENTE</name>
<evidence type="ECO:0000313" key="10">
    <source>
        <dbReference type="Proteomes" id="UP000216797"/>
    </source>
</evidence>
<comment type="caution">
    <text evidence="7">The sequence shown here is derived from an EMBL/GenBank/DDBJ whole genome shotgun (WGS) entry which is preliminary data.</text>
</comment>
<evidence type="ECO:0000256" key="4">
    <source>
        <dbReference type="ARBA" id="ARBA00022989"/>
    </source>
</evidence>
<organism evidence="7 9">
    <name type="scientific">Enterococcus canintestini</name>
    <dbReference type="NCBI Taxonomy" id="317010"/>
    <lineage>
        <taxon>Bacteria</taxon>
        <taxon>Bacillati</taxon>
        <taxon>Bacillota</taxon>
        <taxon>Bacilli</taxon>
        <taxon>Lactobacillales</taxon>
        <taxon>Enterococcaceae</taxon>
        <taxon>Enterococcus</taxon>
    </lineage>
</organism>
<keyword evidence="5 6" id="KW-0472">Membrane</keyword>
<evidence type="ECO:0000313" key="7">
    <source>
        <dbReference type="EMBL" id="OJG16229.1"/>
    </source>
</evidence>
<evidence type="ECO:0000256" key="1">
    <source>
        <dbReference type="ARBA" id="ARBA00004236"/>
    </source>
</evidence>
<dbReference type="GO" id="GO:0036376">
    <property type="term" value="P:sodium ion export across plasma membrane"/>
    <property type="evidence" value="ECO:0007669"/>
    <property type="project" value="InterPro"/>
</dbReference>
<dbReference type="EMBL" id="JXKG01000002">
    <property type="protein sequence ID" value="OJG16229.1"/>
    <property type="molecule type" value="Genomic_DNA"/>
</dbReference>
<dbReference type="Proteomes" id="UP000216797">
    <property type="component" value="Unassembled WGS sequence"/>
</dbReference>
<dbReference type="Pfam" id="PF04277">
    <property type="entry name" value="OAD_gamma"/>
    <property type="match status" value="1"/>
</dbReference>
<evidence type="ECO:0000313" key="8">
    <source>
        <dbReference type="EMBL" id="PAB02201.1"/>
    </source>
</evidence>
<dbReference type="STRING" id="317010.RU96_GL000971"/>
<dbReference type="EMBL" id="LHUG01000001">
    <property type="protein sequence ID" value="PAB02201.1"/>
    <property type="molecule type" value="Genomic_DNA"/>
</dbReference>
<reference evidence="8 10" key="2">
    <citation type="submission" date="2015-08" db="EMBL/GenBank/DDBJ databases">
        <title>Enterococcus genome sequence.</title>
        <authorList>
            <person name="Acedo J.Z."/>
            <person name="Vederas J.C."/>
        </authorList>
    </citation>
    <scope>NUCLEOTIDE SEQUENCE [LARGE SCALE GENOMIC DNA]</scope>
    <source>
        <strain evidence="8 10">49</strain>
    </source>
</reference>
<comment type="subcellular location">
    <subcellularLocation>
        <location evidence="1">Cell membrane</location>
    </subcellularLocation>
</comment>
<proteinExistence type="predicted"/>
<dbReference type="AlphaFoldDB" id="A0A1L8R8Z6"/>
<evidence type="ECO:0000256" key="2">
    <source>
        <dbReference type="ARBA" id="ARBA00022475"/>
    </source>
</evidence>
<dbReference type="InterPro" id="IPR005899">
    <property type="entry name" value="Na_pump_deCOase"/>
</dbReference>
<dbReference type="GO" id="GO:0005886">
    <property type="term" value="C:plasma membrane"/>
    <property type="evidence" value="ECO:0007669"/>
    <property type="project" value="UniProtKB-SubCell"/>
</dbReference>
<dbReference type="GO" id="GO:0015081">
    <property type="term" value="F:sodium ion transmembrane transporter activity"/>
    <property type="evidence" value="ECO:0007669"/>
    <property type="project" value="InterPro"/>
</dbReference>